<accession>A0A6J6E7B5</accession>
<proteinExistence type="predicted"/>
<dbReference type="AlphaFoldDB" id="A0A6J6E7B5"/>
<name>A0A6J6E7B5_9ZZZZ</name>
<evidence type="ECO:0000313" key="1">
    <source>
        <dbReference type="EMBL" id="CAB4572292.1"/>
    </source>
</evidence>
<gene>
    <name evidence="1" type="ORF">UFOPK1493_02480</name>
</gene>
<dbReference type="EMBL" id="CAEZSR010000102">
    <property type="protein sequence ID" value="CAB4572292.1"/>
    <property type="molecule type" value="Genomic_DNA"/>
</dbReference>
<protein>
    <submittedName>
        <fullName evidence="1">Unannotated protein</fullName>
    </submittedName>
</protein>
<organism evidence="1">
    <name type="scientific">freshwater metagenome</name>
    <dbReference type="NCBI Taxonomy" id="449393"/>
    <lineage>
        <taxon>unclassified sequences</taxon>
        <taxon>metagenomes</taxon>
        <taxon>ecological metagenomes</taxon>
    </lineage>
</organism>
<reference evidence="1" key="1">
    <citation type="submission" date="2020-05" db="EMBL/GenBank/DDBJ databases">
        <authorList>
            <person name="Chiriac C."/>
            <person name="Salcher M."/>
            <person name="Ghai R."/>
            <person name="Kavagutti S V."/>
        </authorList>
    </citation>
    <scope>NUCLEOTIDE SEQUENCE</scope>
</reference>
<sequence length="54" mass="5862">MERARRVAPGTHTHPDLRRALGGVAASTVRLASVDPVTTEIVRMRCAKHHDCGT</sequence>